<dbReference type="STRING" id="861450.HMPREF0080_01131"/>
<dbReference type="Gene3D" id="3.40.50.300">
    <property type="entry name" value="P-loop containing nucleotide triphosphate hydrolases"/>
    <property type="match status" value="2"/>
</dbReference>
<evidence type="ECO:0000256" key="15">
    <source>
        <dbReference type="ARBA" id="ARBA00034617"/>
    </source>
</evidence>
<comment type="cofactor">
    <cofactor evidence="1">
        <name>Mg(2+)</name>
        <dbReference type="ChEBI" id="CHEBI:18420"/>
    </cofactor>
</comment>
<feature type="domain" description="HRDC" evidence="17">
    <location>
        <begin position="528"/>
        <end position="601"/>
    </location>
</feature>
<feature type="domain" description="Helicase ATP-binding" evidence="18">
    <location>
        <begin position="24"/>
        <end position="193"/>
    </location>
</feature>
<dbReference type="SMART" id="SM00487">
    <property type="entry name" value="DEXDc"/>
    <property type="match status" value="1"/>
</dbReference>
<dbReference type="PROSITE" id="PS50967">
    <property type="entry name" value="HRDC"/>
    <property type="match status" value="1"/>
</dbReference>
<evidence type="ECO:0000256" key="4">
    <source>
        <dbReference type="ARBA" id="ARBA00022723"/>
    </source>
</evidence>
<dbReference type="SUPFAM" id="SSF47819">
    <property type="entry name" value="HRDC-like"/>
    <property type="match status" value="1"/>
</dbReference>
<comment type="cofactor">
    <cofactor evidence="2">
        <name>Zn(2+)</name>
        <dbReference type="ChEBI" id="CHEBI:29105"/>
    </cofactor>
</comment>
<dbReference type="GO" id="GO:0043590">
    <property type="term" value="C:bacterial nucleoid"/>
    <property type="evidence" value="ECO:0007669"/>
    <property type="project" value="TreeGrafter"/>
</dbReference>
<dbReference type="GO" id="GO:0030894">
    <property type="term" value="C:replisome"/>
    <property type="evidence" value="ECO:0007669"/>
    <property type="project" value="TreeGrafter"/>
</dbReference>
<evidence type="ECO:0000256" key="6">
    <source>
        <dbReference type="ARBA" id="ARBA00022763"/>
    </source>
</evidence>
<dbReference type="SUPFAM" id="SSF46785">
    <property type="entry name" value="Winged helix' DNA-binding domain"/>
    <property type="match status" value="1"/>
</dbReference>
<keyword evidence="11" id="KW-0238">DNA-binding</keyword>
<dbReference type="InterPro" id="IPR004589">
    <property type="entry name" value="DNA_helicase_ATP-dep_RecQ"/>
</dbReference>
<dbReference type="PROSITE" id="PS51192">
    <property type="entry name" value="HELICASE_ATP_BIND_1"/>
    <property type="match status" value="1"/>
</dbReference>
<dbReference type="GO" id="GO:0006281">
    <property type="term" value="P:DNA repair"/>
    <property type="evidence" value="ECO:0007669"/>
    <property type="project" value="UniProtKB-KW"/>
</dbReference>
<dbReference type="EMBL" id="AGCJ01000043">
    <property type="protein sequence ID" value="EHM40683.1"/>
    <property type="molecule type" value="Genomic_DNA"/>
</dbReference>
<dbReference type="Gene3D" id="1.10.10.10">
    <property type="entry name" value="Winged helix-like DNA-binding domain superfamily/Winged helix DNA-binding domain"/>
    <property type="match status" value="1"/>
</dbReference>
<evidence type="ECO:0000259" key="17">
    <source>
        <dbReference type="PROSITE" id="PS50967"/>
    </source>
</evidence>
<dbReference type="InterPro" id="IPR036390">
    <property type="entry name" value="WH_DNA-bd_sf"/>
</dbReference>
<dbReference type="GO" id="GO:0006260">
    <property type="term" value="P:DNA replication"/>
    <property type="evidence" value="ECO:0007669"/>
    <property type="project" value="InterPro"/>
</dbReference>
<evidence type="ECO:0000259" key="19">
    <source>
        <dbReference type="PROSITE" id="PS51194"/>
    </source>
</evidence>
<dbReference type="Pfam" id="PF09382">
    <property type="entry name" value="RQC"/>
    <property type="match status" value="1"/>
</dbReference>
<evidence type="ECO:0000256" key="7">
    <source>
        <dbReference type="ARBA" id="ARBA00022801"/>
    </source>
</evidence>
<sequence length="601" mass="67244">MKPTDVLQQYFGYTSFRPGQAAVIRSLLAGRDSLAIMPTGAGKSLCFQIPALLMDGVTVVISPLLSLMKDQVDALAAQHVAATYINSLCTFAELQERFRLLRQGRVKLVYVSPERLQNEFFTNFMRTVPVAMVVVDEAHCVSQWGHDFRPGYRLIKDWIASLPVRPVVGAFTATATEHVKNDMLTLLGLGRPAIFIGGFDRPNLYFRVVQTQHKTDFVLSYLAAHKEDSGIIYTATRKETDKVYTALMKAGVKAGRYHAGLTDEERQRAQENFTYDCVQVMVATNAFGMGIDKSNVRFVIHYRMPKNMESYYQEAGRAGRDGAPGECILLFSRGDIMVQRFLIEVSVQDPVLQANELKLMNRMVAYCENKGCLRRNILSYFGETPAWSRCDTCGNCDAETIEEDITQEIRLICMCVDELKGRFGQTLVGNILKGSRTAKVRQYGFERNAAFGMLGDYSAAAVGTLLREAVTAGYLEQSAGKYPVLSLTAAGRTMLGGTGGRTVTRTRTVGTELPVVQPRQKTVPKEYDERLRPVFTKLQKLRYQMAQKDHIPPFVIFSDLTLWEMAAHMPATLDEMRAVKGVGEFKLHKYGPAFLRALKNE</sequence>
<evidence type="ECO:0000259" key="18">
    <source>
        <dbReference type="PROSITE" id="PS51192"/>
    </source>
</evidence>
<dbReference type="PANTHER" id="PTHR13710">
    <property type="entry name" value="DNA HELICASE RECQ FAMILY MEMBER"/>
    <property type="match status" value="1"/>
</dbReference>
<dbReference type="PROSITE" id="PS51194">
    <property type="entry name" value="HELICASE_CTER"/>
    <property type="match status" value="1"/>
</dbReference>
<evidence type="ECO:0000256" key="12">
    <source>
        <dbReference type="ARBA" id="ARBA00023172"/>
    </source>
</evidence>
<dbReference type="InterPro" id="IPR032284">
    <property type="entry name" value="RecQ_Zn-bd"/>
</dbReference>
<dbReference type="PATRIC" id="fig|861450.3.peg.1049"/>
<dbReference type="GO" id="GO:0005524">
    <property type="term" value="F:ATP binding"/>
    <property type="evidence" value="ECO:0007669"/>
    <property type="project" value="UniProtKB-KW"/>
</dbReference>
<keyword evidence="4" id="KW-0479">Metal-binding</keyword>
<dbReference type="CDD" id="cd17920">
    <property type="entry name" value="DEXHc_RecQ"/>
    <property type="match status" value="1"/>
</dbReference>
<evidence type="ECO:0000256" key="10">
    <source>
        <dbReference type="ARBA" id="ARBA00022840"/>
    </source>
</evidence>
<dbReference type="GO" id="GO:0009432">
    <property type="term" value="P:SOS response"/>
    <property type="evidence" value="ECO:0007669"/>
    <property type="project" value="UniProtKB-UniRule"/>
</dbReference>
<evidence type="ECO:0000256" key="13">
    <source>
        <dbReference type="ARBA" id="ARBA00023204"/>
    </source>
</evidence>
<dbReference type="InterPro" id="IPR011545">
    <property type="entry name" value="DEAD/DEAH_box_helicase_dom"/>
</dbReference>
<keyword evidence="12" id="KW-0233">DNA recombination</keyword>
<evidence type="ECO:0000256" key="1">
    <source>
        <dbReference type="ARBA" id="ARBA00001946"/>
    </source>
</evidence>
<dbReference type="OrthoDB" id="9763310at2"/>
<keyword evidence="6" id="KW-0227">DNA damage</keyword>
<dbReference type="GO" id="GO:0046872">
    <property type="term" value="F:metal ion binding"/>
    <property type="evidence" value="ECO:0007669"/>
    <property type="project" value="UniProtKB-KW"/>
</dbReference>
<dbReference type="Pfam" id="PF00270">
    <property type="entry name" value="DEAD"/>
    <property type="match status" value="1"/>
</dbReference>
<accession>G9YHJ7</accession>
<dbReference type="GO" id="GO:0006310">
    <property type="term" value="P:DNA recombination"/>
    <property type="evidence" value="ECO:0007669"/>
    <property type="project" value="UniProtKB-UniRule"/>
</dbReference>
<dbReference type="CDD" id="cd18794">
    <property type="entry name" value="SF2_C_RecQ"/>
    <property type="match status" value="1"/>
</dbReference>
<keyword evidence="8 20" id="KW-0347">Helicase</keyword>
<dbReference type="AlphaFoldDB" id="G9YHJ7"/>
<dbReference type="InterPro" id="IPR014001">
    <property type="entry name" value="Helicase_ATP-bd"/>
</dbReference>
<dbReference type="eggNOG" id="COG0514">
    <property type="taxonomic scope" value="Bacteria"/>
</dbReference>
<comment type="catalytic activity">
    <reaction evidence="15">
        <text>Couples ATP hydrolysis with the unwinding of duplex DNA by translocating in the 3'-5' direction.</text>
        <dbReference type="EC" id="5.6.2.4"/>
    </reaction>
</comment>
<keyword evidence="7" id="KW-0378">Hydrolase</keyword>
<dbReference type="InterPro" id="IPR010997">
    <property type="entry name" value="HRDC-like_sf"/>
</dbReference>
<dbReference type="InterPro" id="IPR002464">
    <property type="entry name" value="DNA/RNA_helicase_DEAH_CS"/>
</dbReference>
<evidence type="ECO:0000256" key="3">
    <source>
        <dbReference type="ARBA" id="ARBA00005446"/>
    </source>
</evidence>
<gene>
    <name evidence="20" type="ORF">HMPREF0080_01131</name>
</gene>
<dbReference type="RefSeq" id="WP_006790107.1">
    <property type="nucleotide sequence ID" value="NZ_JH417587.1"/>
</dbReference>
<dbReference type="InterPro" id="IPR027417">
    <property type="entry name" value="P-loop_NTPase"/>
</dbReference>
<reference evidence="20 21" key="1">
    <citation type="submission" date="2011-08" db="EMBL/GenBank/DDBJ databases">
        <authorList>
            <person name="Weinstock G."/>
            <person name="Sodergren E."/>
            <person name="Clifton S."/>
            <person name="Fulton L."/>
            <person name="Fulton B."/>
            <person name="Courtney L."/>
            <person name="Fronick C."/>
            <person name="Harrison M."/>
            <person name="Strong C."/>
            <person name="Farmer C."/>
            <person name="Delahaunty K."/>
            <person name="Markovic C."/>
            <person name="Hall O."/>
            <person name="Minx P."/>
            <person name="Tomlinson C."/>
            <person name="Mitreva M."/>
            <person name="Hou S."/>
            <person name="Chen J."/>
            <person name="Wollam A."/>
            <person name="Pepin K.H."/>
            <person name="Johnson M."/>
            <person name="Bhonagiri V."/>
            <person name="Zhang X."/>
            <person name="Suruliraj S."/>
            <person name="Warren W."/>
            <person name="Chinwalla A."/>
            <person name="Mardis E.R."/>
            <person name="Wilson R.K."/>
        </authorList>
    </citation>
    <scope>NUCLEOTIDE SEQUENCE [LARGE SCALE GENOMIC DNA]</scope>
    <source>
        <strain evidence="20 21">F0357</strain>
    </source>
</reference>
<dbReference type="GO" id="GO:0005737">
    <property type="term" value="C:cytoplasm"/>
    <property type="evidence" value="ECO:0007669"/>
    <property type="project" value="TreeGrafter"/>
</dbReference>
<dbReference type="GO" id="GO:0003677">
    <property type="term" value="F:DNA binding"/>
    <property type="evidence" value="ECO:0007669"/>
    <property type="project" value="UniProtKB-KW"/>
</dbReference>
<dbReference type="SUPFAM" id="SSF52540">
    <property type="entry name" value="P-loop containing nucleoside triphosphate hydrolases"/>
    <property type="match status" value="1"/>
</dbReference>
<dbReference type="HOGENOM" id="CLU_001103_14_3_9"/>
<dbReference type="SMART" id="SM00956">
    <property type="entry name" value="RQC"/>
    <property type="match status" value="1"/>
</dbReference>
<evidence type="ECO:0000256" key="9">
    <source>
        <dbReference type="ARBA" id="ARBA00022833"/>
    </source>
</evidence>
<dbReference type="SMART" id="SM00490">
    <property type="entry name" value="HELICc"/>
    <property type="match status" value="1"/>
</dbReference>
<dbReference type="FunFam" id="3.40.50.300:FF:001456">
    <property type="entry name" value="ATP-dependent DNA helicase"/>
    <property type="match status" value="1"/>
</dbReference>
<dbReference type="NCBIfam" id="TIGR00614">
    <property type="entry name" value="recQ_fam"/>
    <property type="match status" value="1"/>
</dbReference>
<evidence type="ECO:0000313" key="20">
    <source>
        <dbReference type="EMBL" id="EHM40683.1"/>
    </source>
</evidence>
<dbReference type="InterPro" id="IPR006293">
    <property type="entry name" value="DNA_helicase_ATP-dep_RecQ_bac"/>
</dbReference>
<dbReference type="InterPro" id="IPR001650">
    <property type="entry name" value="Helicase_C-like"/>
</dbReference>
<dbReference type="EC" id="5.6.2.4" evidence="16"/>
<comment type="similarity">
    <text evidence="3">Belongs to the helicase family. RecQ subfamily.</text>
</comment>
<keyword evidence="14" id="KW-0413">Isomerase</keyword>
<dbReference type="FunFam" id="3.40.50.300:FF:001389">
    <property type="entry name" value="ATP-dependent DNA helicase RecQ"/>
    <property type="match status" value="1"/>
</dbReference>
<keyword evidence="9" id="KW-0862">Zinc</keyword>
<organism evidence="20 21">
    <name type="scientific">Anaeroglobus geminatus F0357</name>
    <dbReference type="NCBI Taxonomy" id="861450"/>
    <lineage>
        <taxon>Bacteria</taxon>
        <taxon>Bacillati</taxon>
        <taxon>Bacillota</taxon>
        <taxon>Negativicutes</taxon>
        <taxon>Veillonellales</taxon>
        <taxon>Veillonellaceae</taxon>
        <taxon>Anaeroglobus</taxon>
    </lineage>
</organism>
<evidence type="ECO:0000256" key="16">
    <source>
        <dbReference type="NCBIfam" id="TIGR01389"/>
    </source>
</evidence>
<dbReference type="Gene3D" id="1.10.150.80">
    <property type="entry name" value="HRDC domain"/>
    <property type="match status" value="1"/>
</dbReference>
<dbReference type="Pfam" id="PF00271">
    <property type="entry name" value="Helicase_C"/>
    <property type="match status" value="1"/>
</dbReference>
<evidence type="ECO:0000256" key="5">
    <source>
        <dbReference type="ARBA" id="ARBA00022741"/>
    </source>
</evidence>
<dbReference type="PROSITE" id="PS00690">
    <property type="entry name" value="DEAH_ATP_HELICASE"/>
    <property type="match status" value="1"/>
</dbReference>
<dbReference type="InterPro" id="IPR018982">
    <property type="entry name" value="RQC_domain"/>
</dbReference>
<dbReference type="GO" id="GO:0016787">
    <property type="term" value="F:hydrolase activity"/>
    <property type="evidence" value="ECO:0007669"/>
    <property type="project" value="UniProtKB-KW"/>
</dbReference>
<protein>
    <recommendedName>
        <fullName evidence="16">DNA helicase RecQ</fullName>
        <ecNumber evidence="16">5.6.2.4</ecNumber>
    </recommendedName>
</protein>
<feature type="domain" description="Helicase C-terminal" evidence="19">
    <location>
        <begin position="214"/>
        <end position="365"/>
    </location>
</feature>
<dbReference type="Pfam" id="PF16124">
    <property type="entry name" value="RecQ_Zn_bind"/>
    <property type="match status" value="1"/>
</dbReference>
<keyword evidence="13" id="KW-0234">DNA repair</keyword>
<dbReference type="InterPro" id="IPR036388">
    <property type="entry name" value="WH-like_DNA-bd_sf"/>
</dbReference>
<dbReference type="InterPro" id="IPR044876">
    <property type="entry name" value="HRDC_dom_sf"/>
</dbReference>
<dbReference type="GO" id="GO:0009378">
    <property type="term" value="F:four-way junction helicase activity"/>
    <property type="evidence" value="ECO:0007669"/>
    <property type="project" value="TreeGrafter"/>
</dbReference>
<keyword evidence="21" id="KW-1185">Reference proteome</keyword>
<evidence type="ECO:0000256" key="14">
    <source>
        <dbReference type="ARBA" id="ARBA00023235"/>
    </source>
</evidence>
<dbReference type="Pfam" id="PF00570">
    <property type="entry name" value="HRDC"/>
    <property type="match status" value="1"/>
</dbReference>
<name>G9YHJ7_9FIRM</name>
<keyword evidence="10" id="KW-0067">ATP-binding</keyword>
<evidence type="ECO:0000256" key="8">
    <source>
        <dbReference type="ARBA" id="ARBA00022806"/>
    </source>
</evidence>
<evidence type="ECO:0000313" key="21">
    <source>
        <dbReference type="Proteomes" id="UP000005481"/>
    </source>
</evidence>
<dbReference type="NCBIfam" id="TIGR01389">
    <property type="entry name" value="recQ"/>
    <property type="match status" value="1"/>
</dbReference>
<dbReference type="PANTHER" id="PTHR13710:SF105">
    <property type="entry name" value="ATP-DEPENDENT DNA HELICASE Q1"/>
    <property type="match status" value="1"/>
</dbReference>
<keyword evidence="5" id="KW-0547">Nucleotide-binding</keyword>
<dbReference type="Proteomes" id="UP000005481">
    <property type="component" value="Unassembled WGS sequence"/>
</dbReference>
<comment type="caution">
    <text evidence="20">The sequence shown here is derived from an EMBL/GenBank/DDBJ whole genome shotgun (WGS) entry which is preliminary data.</text>
</comment>
<evidence type="ECO:0000256" key="11">
    <source>
        <dbReference type="ARBA" id="ARBA00023125"/>
    </source>
</evidence>
<dbReference type="GO" id="GO:0043138">
    <property type="term" value="F:3'-5' DNA helicase activity"/>
    <property type="evidence" value="ECO:0007669"/>
    <property type="project" value="UniProtKB-EC"/>
</dbReference>
<evidence type="ECO:0000256" key="2">
    <source>
        <dbReference type="ARBA" id="ARBA00001947"/>
    </source>
</evidence>
<dbReference type="SMART" id="SM00341">
    <property type="entry name" value="HRDC"/>
    <property type="match status" value="1"/>
</dbReference>
<proteinExistence type="inferred from homology"/>
<dbReference type="InterPro" id="IPR002121">
    <property type="entry name" value="HRDC_dom"/>
</dbReference>